<dbReference type="InterPro" id="IPR025799">
    <property type="entry name" value="Arg_MeTrfase"/>
</dbReference>
<keyword evidence="9" id="KW-1185">Reference proteome</keyword>
<keyword evidence="4 6" id="KW-0949">S-adenosyl-L-methionine</keyword>
<protein>
    <recommendedName>
        <fullName evidence="1">type I protein arginine methyltransferase</fullName>
        <ecNumber evidence="1">2.1.1.319</ecNumber>
    </recommendedName>
</protein>
<dbReference type="SUPFAM" id="SSF53335">
    <property type="entry name" value="S-adenosyl-L-methionine-dependent methyltransferases"/>
    <property type="match status" value="1"/>
</dbReference>
<name>A0A0A1UH33_ENTIV</name>
<accession>A0A0A1UH33</accession>
<evidence type="ECO:0000256" key="6">
    <source>
        <dbReference type="PROSITE-ProRule" id="PRU01015"/>
    </source>
</evidence>
<reference evidence="8 9" key="1">
    <citation type="submission" date="2012-10" db="EMBL/GenBank/DDBJ databases">
        <authorList>
            <person name="Zafar N."/>
            <person name="Inman J."/>
            <person name="Hall N."/>
            <person name="Lorenzi H."/>
            <person name="Caler E."/>
        </authorList>
    </citation>
    <scope>NUCLEOTIDE SEQUENCE [LARGE SCALE GENOMIC DNA]</scope>
    <source>
        <strain evidence="8 9">IP1</strain>
    </source>
</reference>
<dbReference type="InterPro" id="IPR055135">
    <property type="entry name" value="PRMT_dom"/>
</dbReference>
<evidence type="ECO:0000256" key="3">
    <source>
        <dbReference type="ARBA" id="ARBA00022679"/>
    </source>
</evidence>
<dbReference type="GO" id="GO:0042054">
    <property type="term" value="F:histone methyltransferase activity"/>
    <property type="evidence" value="ECO:0007669"/>
    <property type="project" value="TreeGrafter"/>
</dbReference>
<feature type="domain" description="Protein arginine N-methyltransferase" evidence="7">
    <location>
        <begin position="154"/>
        <end position="310"/>
    </location>
</feature>
<dbReference type="GO" id="GO:0032259">
    <property type="term" value="P:methylation"/>
    <property type="evidence" value="ECO:0007669"/>
    <property type="project" value="UniProtKB-KW"/>
</dbReference>
<evidence type="ECO:0000256" key="1">
    <source>
        <dbReference type="ARBA" id="ARBA00011925"/>
    </source>
</evidence>
<dbReference type="PANTHER" id="PTHR11006">
    <property type="entry name" value="PROTEIN ARGININE N-METHYLTRANSFERASE"/>
    <property type="match status" value="1"/>
</dbReference>
<evidence type="ECO:0000256" key="2">
    <source>
        <dbReference type="ARBA" id="ARBA00022603"/>
    </source>
</evidence>
<sequence length="321" mass="37038">MAVEESAMGDSQYYWISYSHTNIHEEMINDEHRTKTYKEAIEYYCKDKVVLDVGCGTGILSLFAAQAGAKKVYAIEMSDIAGFAAYIVRHNNYEKVIQVIQGRVEDIEVPEKVDIIVSEWMGYNLLFEGMLSSVLTARRFLKEERKEPVMLPNKCHLFICGIEGNEEYITKRKTFCELYGDMDLTENLPLMEAVIKDIKENRVVTTRTVVADLNLETMVGDEVNFSAPFEITVTRKTEMSGFCCYFDCFFDHHSILTTQPGQSTHWKQTLFFLKYPLKMEMGDRIGGIYVCKQNATNQRNLDISINFSKNNVLYQMNYFLN</sequence>
<dbReference type="AlphaFoldDB" id="A0A0A1UH33"/>
<evidence type="ECO:0000313" key="9">
    <source>
        <dbReference type="Proteomes" id="UP000014680"/>
    </source>
</evidence>
<dbReference type="Proteomes" id="UP000014680">
    <property type="component" value="Unassembled WGS sequence"/>
</dbReference>
<dbReference type="PROSITE" id="PS51678">
    <property type="entry name" value="SAM_MT_PRMT"/>
    <property type="match status" value="1"/>
</dbReference>
<dbReference type="KEGG" id="eiv:EIN_497480"/>
<comment type="catalytic activity">
    <reaction evidence="5">
        <text>L-arginyl-[protein] + S-adenosyl-L-methionine = N(omega)-methyl-L-arginyl-[protein] + S-adenosyl-L-homocysteine + H(+)</text>
        <dbReference type="Rhea" id="RHEA:48100"/>
        <dbReference type="Rhea" id="RHEA-COMP:10532"/>
        <dbReference type="Rhea" id="RHEA-COMP:11990"/>
        <dbReference type="ChEBI" id="CHEBI:15378"/>
        <dbReference type="ChEBI" id="CHEBI:29965"/>
        <dbReference type="ChEBI" id="CHEBI:57856"/>
        <dbReference type="ChEBI" id="CHEBI:59789"/>
        <dbReference type="ChEBI" id="CHEBI:65280"/>
    </reaction>
    <physiologicalReaction direction="left-to-right" evidence="5">
        <dbReference type="Rhea" id="RHEA:48101"/>
    </physiologicalReaction>
</comment>
<dbReference type="EC" id="2.1.1.319" evidence="1"/>
<organism evidence="8 9">
    <name type="scientific">Entamoeba invadens IP1</name>
    <dbReference type="NCBI Taxonomy" id="370355"/>
    <lineage>
        <taxon>Eukaryota</taxon>
        <taxon>Amoebozoa</taxon>
        <taxon>Evosea</taxon>
        <taxon>Archamoebae</taxon>
        <taxon>Mastigamoebida</taxon>
        <taxon>Entamoebidae</taxon>
        <taxon>Entamoeba</taxon>
    </lineage>
</organism>
<dbReference type="OMA" id="EATYTHW"/>
<dbReference type="RefSeq" id="XP_004261359.1">
    <property type="nucleotide sequence ID" value="XM_004261311.1"/>
</dbReference>
<dbReference type="GO" id="GO:0035241">
    <property type="term" value="F:protein-arginine omega-N monomethyltransferase activity"/>
    <property type="evidence" value="ECO:0007669"/>
    <property type="project" value="RHEA"/>
</dbReference>
<dbReference type="Pfam" id="PF06325">
    <property type="entry name" value="PrmA"/>
    <property type="match status" value="1"/>
</dbReference>
<dbReference type="EMBL" id="KB206184">
    <property type="protein sequence ID" value="ELP94588.1"/>
    <property type="molecule type" value="Genomic_DNA"/>
</dbReference>
<dbReference type="GO" id="GO:0005634">
    <property type="term" value="C:nucleus"/>
    <property type="evidence" value="ECO:0007669"/>
    <property type="project" value="TreeGrafter"/>
</dbReference>
<dbReference type="Gene3D" id="2.70.160.11">
    <property type="entry name" value="Hnrnp arginine n-methyltransferase1"/>
    <property type="match status" value="1"/>
</dbReference>
<dbReference type="PANTHER" id="PTHR11006:SF53">
    <property type="entry name" value="PROTEIN ARGININE N-METHYLTRANSFERASE 3"/>
    <property type="match status" value="1"/>
</dbReference>
<dbReference type="CDD" id="cd02440">
    <property type="entry name" value="AdoMet_MTases"/>
    <property type="match status" value="1"/>
</dbReference>
<dbReference type="InterPro" id="IPR029063">
    <property type="entry name" value="SAM-dependent_MTases_sf"/>
</dbReference>
<evidence type="ECO:0000256" key="5">
    <source>
        <dbReference type="ARBA" id="ARBA00049303"/>
    </source>
</evidence>
<keyword evidence="3 6" id="KW-0808">Transferase</keyword>
<dbReference type="GeneID" id="14893567"/>
<dbReference type="Gene3D" id="3.40.50.150">
    <property type="entry name" value="Vaccinia Virus protein VP39"/>
    <property type="match status" value="1"/>
</dbReference>
<dbReference type="VEuPathDB" id="AmoebaDB:EIN_497480"/>
<dbReference type="FunFam" id="3.40.50.150:FF:000003">
    <property type="entry name" value="Blast:Protein arginine N-methyltransferase 1"/>
    <property type="match status" value="1"/>
</dbReference>
<dbReference type="Pfam" id="PF22528">
    <property type="entry name" value="PRMT_C"/>
    <property type="match status" value="1"/>
</dbReference>
<evidence type="ECO:0000259" key="7">
    <source>
        <dbReference type="Pfam" id="PF22528"/>
    </source>
</evidence>
<dbReference type="OrthoDB" id="7848332at2759"/>
<proteinExistence type="predicted"/>
<gene>
    <name evidence="8" type="ORF">EIN_497480</name>
</gene>
<dbReference type="GO" id="GO:0035242">
    <property type="term" value="F:protein-arginine omega-N asymmetric methyltransferase activity"/>
    <property type="evidence" value="ECO:0007669"/>
    <property type="project" value="UniProtKB-EC"/>
</dbReference>
<evidence type="ECO:0000256" key="4">
    <source>
        <dbReference type="ARBA" id="ARBA00022691"/>
    </source>
</evidence>
<keyword evidence="2 6" id="KW-0489">Methyltransferase</keyword>
<evidence type="ECO:0000313" key="8">
    <source>
        <dbReference type="EMBL" id="ELP94588.1"/>
    </source>
</evidence>